<feature type="compositionally biased region" description="Basic residues" evidence="1">
    <location>
        <begin position="1"/>
        <end position="22"/>
    </location>
</feature>
<evidence type="ECO:0000313" key="2">
    <source>
        <dbReference type="EMBL" id="CAA9369997.1"/>
    </source>
</evidence>
<sequence>DGHRDRRPGRAAGRAGRRRRRREPVAGGLQTASPQPDGTHRDGHHGVVRPGGHLRAAARTVRGELAPVDQPLHAVLRAGYVGRTPARDRPLGLGHAHPADLRRPAVPGDRGHLHLDRSGGGNGTRRACRRDRRPGRHRGDALRGRHAVDSQPPACDQHRGGDGQELVRPDGRHRHRPGPDLRPAAPRLDARPEQGRLRHRGTVARATTPDDRAGARAAQLLGPDDRAGDVEPRHRHHRGGGAVLPRPRRRRPGRRRVGPDDRRRAGPVPDRSLAGLLPRHLHRRHGARVHAAGRSVARGPRPQAAAV</sequence>
<feature type="compositionally biased region" description="Basic residues" evidence="1">
    <location>
        <begin position="279"/>
        <end position="288"/>
    </location>
</feature>
<feature type="region of interest" description="Disordered" evidence="1">
    <location>
        <begin position="1"/>
        <end position="53"/>
    </location>
</feature>
<feature type="compositionally biased region" description="Basic and acidic residues" evidence="1">
    <location>
        <begin position="97"/>
        <end position="117"/>
    </location>
</feature>
<feature type="compositionally biased region" description="Basic and acidic residues" evidence="1">
    <location>
        <begin position="156"/>
        <end position="170"/>
    </location>
</feature>
<reference evidence="2" key="1">
    <citation type="submission" date="2020-02" db="EMBL/GenBank/DDBJ databases">
        <authorList>
            <person name="Meier V. D."/>
        </authorList>
    </citation>
    <scope>NUCLEOTIDE SEQUENCE</scope>
    <source>
        <strain evidence="2">AVDCRST_MAG21</strain>
    </source>
</reference>
<feature type="non-terminal residue" evidence="2">
    <location>
        <position position="1"/>
    </location>
</feature>
<name>A0A6J4MVI2_9ACTN</name>
<feature type="compositionally biased region" description="Basic and acidic residues" evidence="1">
    <location>
        <begin position="137"/>
        <end position="148"/>
    </location>
</feature>
<feature type="compositionally biased region" description="Basic and acidic residues" evidence="1">
    <location>
        <begin position="223"/>
        <end position="232"/>
    </location>
</feature>
<feature type="compositionally biased region" description="Basic residues" evidence="1">
    <location>
        <begin position="126"/>
        <end position="136"/>
    </location>
</feature>
<dbReference type="AlphaFoldDB" id="A0A6J4MVI2"/>
<feature type="compositionally biased region" description="Basic residues" evidence="1">
    <location>
        <begin position="246"/>
        <end position="256"/>
    </location>
</feature>
<dbReference type="EMBL" id="CADCUL010000076">
    <property type="protein sequence ID" value="CAA9369997.1"/>
    <property type="molecule type" value="Genomic_DNA"/>
</dbReference>
<gene>
    <name evidence="2" type="ORF">AVDCRST_MAG21-656</name>
</gene>
<organism evidence="2">
    <name type="scientific">uncultured Nocardioidaceae bacterium</name>
    <dbReference type="NCBI Taxonomy" id="253824"/>
    <lineage>
        <taxon>Bacteria</taxon>
        <taxon>Bacillati</taxon>
        <taxon>Actinomycetota</taxon>
        <taxon>Actinomycetes</taxon>
        <taxon>Propionibacteriales</taxon>
        <taxon>Nocardioidaceae</taxon>
        <taxon>environmental samples</taxon>
    </lineage>
</organism>
<evidence type="ECO:0000256" key="1">
    <source>
        <dbReference type="SAM" id="MobiDB-lite"/>
    </source>
</evidence>
<feature type="region of interest" description="Disordered" evidence="1">
    <location>
        <begin position="84"/>
        <end position="307"/>
    </location>
</feature>
<protein>
    <submittedName>
        <fullName evidence="2">Dipeptide transport system permease protein DppC</fullName>
    </submittedName>
</protein>
<proteinExistence type="predicted"/>
<feature type="non-terminal residue" evidence="2">
    <location>
        <position position="307"/>
    </location>
</feature>
<accession>A0A6J4MVI2</accession>